<dbReference type="RefSeq" id="WP_206575139.1">
    <property type="nucleotide sequence ID" value="NZ_JAFKCV010000013.1"/>
</dbReference>
<accession>A0A939IQK1</accession>
<dbReference type="PANTHER" id="PTHR40036">
    <property type="entry name" value="MACROCIN O-METHYLTRANSFERASE"/>
    <property type="match status" value="1"/>
</dbReference>
<keyword evidence="2" id="KW-1185">Reference proteome</keyword>
<comment type="caution">
    <text evidence="1">The sequence shown here is derived from an EMBL/GenBank/DDBJ whole genome shotgun (WGS) entry which is preliminary data.</text>
</comment>
<dbReference type="GO" id="GO:0032259">
    <property type="term" value="P:methylation"/>
    <property type="evidence" value="ECO:0007669"/>
    <property type="project" value="UniProtKB-KW"/>
</dbReference>
<evidence type="ECO:0000313" key="2">
    <source>
        <dbReference type="Proteomes" id="UP000664654"/>
    </source>
</evidence>
<sequence>MSNRSNAFEHENAFYLSCSPQRISKFICHYELFKQTLDLAGDIVEFGVFKGASLSRFAMMRALFGAANNKKIIGFDVFGNFPETEFEQDKEQRKKFIDSAGEKSISKQDLQLSLSSRGLDSNIELVEGDIVTTLPAWLTGNPQARFSLVNLDTDIYEPAVTILENIWPRLVNGGVLLLDDYAVFPGETQAVDEFFKDKPVKIQRFPHAKSPSFIVKNKH</sequence>
<dbReference type="Gene3D" id="3.40.50.150">
    <property type="entry name" value="Vaccinia Virus protein VP39"/>
    <property type="match status" value="1"/>
</dbReference>
<dbReference type="AlphaFoldDB" id="A0A939IQK1"/>
<dbReference type="InterPro" id="IPR008884">
    <property type="entry name" value="TylF_MeTrfase"/>
</dbReference>
<name>A0A939IQK1_9ALTE</name>
<reference evidence="1" key="1">
    <citation type="submission" date="2021-03" db="EMBL/GenBank/DDBJ databases">
        <title>novel species isolated from a fishpond in China.</title>
        <authorList>
            <person name="Lu H."/>
            <person name="Cai Z."/>
        </authorList>
    </citation>
    <scope>NUCLEOTIDE SEQUENCE</scope>
    <source>
        <strain evidence="1">JCM 30855</strain>
    </source>
</reference>
<dbReference type="EMBL" id="JAFKCV010000013">
    <property type="protein sequence ID" value="MBN7827025.1"/>
    <property type="molecule type" value="Genomic_DNA"/>
</dbReference>
<dbReference type="Pfam" id="PF05711">
    <property type="entry name" value="TylF"/>
    <property type="match status" value="1"/>
</dbReference>
<keyword evidence="1" id="KW-0808">Transferase</keyword>
<protein>
    <submittedName>
        <fullName evidence="1">Class I SAM-dependent methyltransferase</fullName>
    </submittedName>
</protein>
<dbReference type="InterPro" id="IPR029063">
    <property type="entry name" value="SAM-dependent_MTases_sf"/>
</dbReference>
<keyword evidence="1" id="KW-0489">Methyltransferase</keyword>
<dbReference type="SUPFAM" id="SSF53335">
    <property type="entry name" value="S-adenosyl-L-methionine-dependent methyltransferases"/>
    <property type="match status" value="1"/>
</dbReference>
<organism evidence="1 2">
    <name type="scientific">Bowmanella dokdonensis</name>
    <dbReference type="NCBI Taxonomy" id="751969"/>
    <lineage>
        <taxon>Bacteria</taxon>
        <taxon>Pseudomonadati</taxon>
        <taxon>Pseudomonadota</taxon>
        <taxon>Gammaproteobacteria</taxon>
        <taxon>Alteromonadales</taxon>
        <taxon>Alteromonadaceae</taxon>
        <taxon>Bowmanella</taxon>
    </lineage>
</organism>
<gene>
    <name evidence="1" type="ORF">J0A66_17460</name>
</gene>
<dbReference type="PANTHER" id="PTHR40036:SF1">
    <property type="entry name" value="MACROCIN O-METHYLTRANSFERASE"/>
    <property type="match status" value="1"/>
</dbReference>
<dbReference type="GO" id="GO:0008168">
    <property type="term" value="F:methyltransferase activity"/>
    <property type="evidence" value="ECO:0007669"/>
    <property type="project" value="UniProtKB-KW"/>
</dbReference>
<proteinExistence type="predicted"/>
<dbReference type="Proteomes" id="UP000664654">
    <property type="component" value="Unassembled WGS sequence"/>
</dbReference>
<evidence type="ECO:0000313" key="1">
    <source>
        <dbReference type="EMBL" id="MBN7827025.1"/>
    </source>
</evidence>